<dbReference type="Gene3D" id="2.60.120.260">
    <property type="entry name" value="Galactose-binding domain-like"/>
    <property type="match status" value="1"/>
</dbReference>
<organism evidence="9 10">
    <name type="scientific">Sediminibacterium goheungense</name>
    <dbReference type="NCBI Taxonomy" id="1086393"/>
    <lineage>
        <taxon>Bacteria</taxon>
        <taxon>Pseudomonadati</taxon>
        <taxon>Bacteroidota</taxon>
        <taxon>Chitinophagia</taxon>
        <taxon>Chitinophagales</taxon>
        <taxon>Chitinophagaceae</taxon>
        <taxon>Sediminibacterium</taxon>
    </lineage>
</organism>
<dbReference type="GO" id="GO:0006004">
    <property type="term" value="P:fucose metabolic process"/>
    <property type="evidence" value="ECO:0007669"/>
    <property type="project" value="InterPro"/>
</dbReference>
<dbReference type="InterPro" id="IPR000933">
    <property type="entry name" value="Glyco_hydro_29"/>
</dbReference>
<dbReference type="PRINTS" id="PR00741">
    <property type="entry name" value="GLHYDRLASE29"/>
</dbReference>
<comment type="similarity">
    <text evidence="2">Belongs to the glycosyl hydrolase 29 family.</text>
</comment>
<comment type="caution">
    <text evidence="9">The sequence shown here is derived from an EMBL/GenBank/DDBJ whole genome shotgun (WGS) entry which is preliminary data.</text>
</comment>
<evidence type="ECO:0000256" key="4">
    <source>
        <dbReference type="ARBA" id="ARBA00022729"/>
    </source>
</evidence>
<keyword evidence="6" id="KW-0326">Glycosidase</keyword>
<evidence type="ECO:0000256" key="7">
    <source>
        <dbReference type="SAM" id="SignalP"/>
    </source>
</evidence>
<feature type="chain" id="PRO_5020489211" description="alpha-L-fucosidase" evidence="7">
    <location>
        <begin position="21"/>
        <end position="471"/>
    </location>
</feature>
<dbReference type="PANTHER" id="PTHR10030:SF37">
    <property type="entry name" value="ALPHA-L-FUCOSIDASE-RELATED"/>
    <property type="match status" value="1"/>
</dbReference>
<dbReference type="InterPro" id="IPR008979">
    <property type="entry name" value="Galactose-bd-like_sf"/>
</dbReference>
<dbReference type="SUPFAM" id="SSF51445">
    <property type="entry name" value="(Trans)glycosidases"/>
    <property type="match status" value="1"/>
</dbReference>
<name>A0A4R6IU47_9BACT</name>
<dbReference type="PANTHER" id="PTHR10030">
    <property type="entry name" value="ALPHA-L-FUCOSIDASE"/>
    <property type="match status" value="1"/>
</dbReference>
<accession>A0A4R6IU47</accession>
<dbReference type="Proteomes" id="UP000295741">
    <property type="component" value="Unassembled WGS sequence"/>
</dbReference>
<keyword evidence="10" id="KW-1185">Reference proteome</keyword>
<evidence type="ECO:0000256" key="3">
    <source>
        <dbReference type="ARBA" id="ARBA00012662"/>
    </source>
</evidence>
<evidence type="ECO:0000313" key="10">
    <source>
        <dbReference type="Proteomes" id="UP000295741"/>
    </source>
</evidence>
<dbReference type="InterPro" id="IPR057739">
    <property type="entry name" value="Glyco_hydro_29_N"/>
</dbReference>
<reference evidence="9 10" key="1">
    <citation type="submission" date="2019-03" db="EMBL/GenBank/DDBJ databases">
        <title>Genomic Encyclopedia of Archaeal and Bacterial Type Strains, Phase II (KMG-II): from individual species to whole genera.</title>
        <authorList>
            <person name="Goeker M."/>
        </authorList>
    </citation>
    <scope>NUCLEOTIDE SEQUENCE [LARGE SCALE GENOMIC DNA]</scope>
    <source>
        <strain evidence="9 10">DSM 28323</strain>
    </source>
</reference>
<dbReference type="OrthoDB" id="107551at2"/>
<proteinExistence type="inferred from homology"/>
<evidence type="ECO:0000256" key="5">
    <source>
        <dbReference type="ARBA" id="ARBA00022801"/>
    </source>
</evidence>
<dbReference type="InterPro" id="IPR017853">
    <property type="entry name" value="GH"/>
</dbReference>
<evidence type="ECO:0000259" key="8">
    <source>
        <dbReference type="Pfam" id="PF01120"/>
    </source>
</evidence>
<dbReference type="SMART" id="SM00812">
    <property type="entry name" value="Alpha_L_fucos"/>
    <property type="match status" value="1"/>
</dbReference>
<keyword evidence="4 7" id="KW-0732">Signal</keyword>
<feature type="signal peptide" evidence="7">
    <location>
        <begin position="1"/>
        <end position="20"/>
    </location>
</feature>
<dbReference type="Gene3D" id="3.20.20.80">
    <property type="entry name" value="Glycosidases"/>
    <property type="match status" value="1"/>
</dbReference>
<dbReference type="InterPro" id="IPR016286">
    <property type="entry name" value="FUC_metazoa-typ"/>
</dbReference>
<comment type="function">
    <text evidence="1">Alpha-L-fucosidase is responsible for hydrolyzing the alpha-1,6-linked fucose joined to the reducing-end N-acetylglucosamine of the carbohydrate moieties of glycoproteins.</text>
</comment>
<gene>
    <name evidence="9" type="ORF">BC659_2761</name>
</gene>
<dbReference type="EMBL" id="SNWP01000012">
    <property type="protein sequence ID" value="TDO25837.1"/>
    <property type="molecule type" value="Genomic_DNA"/>
</dbReference>
<feature type="domain" description="Glycoside hydrolase family 29 N-terminal" evidence="8">
    <location>
        <begin position="64"/>
        <end position="333"/>
    </location>
</feature>
<dbReference type="AlphaFoldDB" id="A0A4R6IU47"/>
<evidence type="ECO:0000256" key="2">
    <source>
        <dbReference type="ARBA" id="ARBA00007951"/>
    </source>
</evidence>
<evidence type="ECO:0000256" key="1">
    <source>
        <dbReference type="ARBA" id="ARBA00004071"/>
    </source>
</evidence>
<dbReference type="Pfam" id="PF01120">
    <property type="entry name" value="Alpha_L_fucos"/>
    <property type="match status" value="1"/>
</dbReference>
<keyword evidence="5" id="KW-0378">Hydrolase</keyword>
<dbReference type="GO" id="GO:0005764">
    <property type="term" value="C:lysosome"/>
    <property type="evidence" value="ECO:0007669"/>
    <property type="project" value="TreeGrafter"/>
</dbReference>
<evidence type="ECO:0000313" key="9">
    <source>
        <dbReference type="EMBL" id="TDO25837.1"/>
    </source>
</evidence>
<evidence type="ECO:0000256" key="6">
    <source>
        <dbReference type="ARBA" id="ARBA00023295"/>
    </source>
</evidence>
<protein>
    <recommendedName>
        <fullName evidence="3">alpha-L-fucosidase</fullName>
        <ecNumber evidence="3">3.2.1.51</ecNumber>
    </recommendedName>
</protein>
<sequence>MLVKKIILCLFIFLATKSWSQKIQPVYPVPSKEQLAWHEKEFYLFIHFGPNTFTDKEWGEGDERPDIFNPTALDCRQWARIARKAGAKGIILTAKHHDGFSLWPSQYSTHTVRESRWMNGKGNVVKALADACKKEGIEMGIYLSPWDRNHPKYGTPEYNDIYIATMKELITQYGPFFEFWWDGANGEGPNGKKQVYDFNRFEDSAFRFQPKMIIFSDIGPSIRWCGNEKGFIGNTNWNLLDTAGFARGLGAPHTDTLNQGNFNGKHWIPAEADVSIRPGWFYHKEEDNKVKTPETLFNIYLGSVGNGGNLLLNIPPDRRGLFHPNDSAALMGFAKMRAEAFRTDLFSNTVITTNDRQQKGLRSLTDHNIKTYWAADAAENVQLTFTLPGEQLINALSLEEMIDYGQRVISFSIECWNKDHFEKVFSGTTIGRKKIAGFRAVKTNRVRVTIHETKAPVVIRSISAYHIKNLP</sequence>
<dbReference type="FunFam" id="3.20.20.80:FF:000052">
    <property type="entry name" value="Putative alpha-L-fucosidase 1"/>
    <property type="match status" value="1"/>
</dbReference>
<dbReference type="GO" id="GO:0016139">
    <property type="term" value="P:glycoside catabolic process"/>
    <property type="evidence" value="ECO:0007669"/>
    <property type="project" value="TreeGrafter"/>
</dbReference>
<dbReference type="SUPFAM" id="SSF49785">
    <property type="entry name" value="Galactose-binding domain-like"/>
    <property type="match status" value="1"/>
</dbReference>
<dbReference type="RefSeq" id="WP_133475325.1">
    <property type="nucleotide sequence ID" value="NZ_SNWP01000012.1"/>
</dbReference>
<dbReference type="EC" id="3.2.1.51" evidence="3"/>
<dbReference type="GO" id="GO:0004560">
    <property type="term" value="F:alpha-L-fucosidase activity"/>
    <property type="evidence" value="ECO:0007669"/>
    <property type="project" value="InterPro"/>
</dbReference>